<gene>
    <name evidence="2" type="ORF">BOLC4T23796H</name>
</gene>
<feature type="region of interest" description="Disordered" evidence="1">
    <location>
        <begin position="30"/>
        <end position="52"/>
    </location>
</feature>
<dbReference type="AlphaFoldDB" id="A0A3P6CKG1"/>
<dbReference type="EMBL" id="LR031873">
    <property type="protein sequence ID" value="VDD08009.1"/>
    <property type="molecule type" value="Genomic_DNA"/>
</dbReference>
<evidence type="ECO:0000256" key="1">
    <source>
        <dbReference type="SAM" id="MobiDB-lite"/>
    </source>
</evidence>
<accession>A0A3P6CKG1</accession>
<organism evidence="2">
    <name type="scientific">Brassica oleracea</name>
    <name type="common">Wild cabbage</name>
    <dbReference type="NCBI Taxonomy" id="3712"/>
    <lineage>
        <taxon>Eukaryota</taxon>
        <taxon>Viridiplantae</taxon>
        <taxon>Streptophyta</taxon>
        <taxon>Embryophyta</taxon>
        <taxon>Tracheophyta</taxon>
        <taxon>Spermatophyta</taxon>
        <taxon>Magnoliopsida</taxon>
        <taxon>eudicotyledons</taxon>
        <taxon>Gunneridae</taxon>
        <taxon>Pentapetalae</taxon>
        <taxon>rosids</taxon>
        <taxon>malvids</taxon>
        <taxon>Brassicales</taxon>
        <taxon>Brassicaceae</taxon>
        <taxon>Brassiceae</taxon>
        <taxon>Brassica</taxon>
    </lineage>
</organism>
<proteinExistence type="predicted"/>
<sequence>MGTRRTTTATDATVGTTTFVQTIQHGFQATTGTVGPKPSHNNSQTGAHSFNSQHTEDPLLQLLLKPLKLIWLKCQLSLLKLTLLRR</sequence>
<evidence type="ECO:0000313" key="2">
    <source>
        <dbReference type="EMBL" id="VDD08009.1"/>
    </source>
</evidence>
<name>A0A3P6CKG1_BRAOL</name>
<protein>
    <submittedName>
        <fullName evidence="2">Uncharacterized protein</fullName>
    </submittedName>
</protein>
<reference evidence="2" key="1">
    <citation type="submission" date="2018-11" db="EMBL/GenBank/DDBJ databases">
        <authorList>
            <consortium name="Genoscope - CEA"/>
            <person name="William W."/>
        </authorList>
    </citation>
    <scope>NUCLEOTIDE SEQUENCE</scope>
</reference>